<dbReference type="EMBL" id="CASHTH010002678">
    <property type="protein sequence ID" value="CAI8033586.1"/>
    <property type="molecule type" value="Genomic_DNA"/>
</dbReference>
<dbReference type="GO" id="GO:0016491">
    <property type="term" value="F:oxidoreductase activity"/>
    <property type="evidence" value="ECO:0007669"/>
    <property type="project" value="InterPro"/>
</dbReference>
<protein>
    <recommendedName>
        <fullName evidence="1">ER-bound oxygenase mpaB/mpaB'/Rubber oxygenase catalytic domain-containing protein</fullName>
    </recommendedName>
</protein>
<feature type="domain" description="ER-bound oxygenase mpaB/mpaB'/Rubber oxygenase catalytic" evidence="1">
    <location>
        <begin position="62"/>
        <end position="287"/>
    </location>
</feature>
<dbReference type="InterPro" id="IPR037473">
    <property type="entry name" value="Lcp-like"/>
</dbReference>
<dbReference type="PANTHER" id="PTHR37539">
    <property type="entry name" value="SECRETED PROTEIN-RELATED"/>
    <property type="match status" value="1"/>
</dbReference>
<sequence length="353" mass="39998">MAADLEEFSPQDQNRLIKAGMDNEGWDAFPDAPDSLRRFFDDASTTPGWVDPSAFIPGIRMFHRNSRTILVAFVAGVLIEGFTTNIAKSFFVTGRVRDQGTRRLTQNNRHMMDIFLPGRLDRQGDGWKLSVRIRAIHARVRLLSSASPEWDHEAWGLPVSSAHLGYAISSFSARLLKHMKTLGAVYTQEEYDGFMAVWRYSGWLMGIPESILFKDAREALRLYDIGLICEPSSELESIVMAHALINSAPIVAGISDSAERHHLAQYVYRLTRGLIGKTLADELEFPRGSSFGVVAKFRLDEWLDQTRRKLRPNYNQTSNLNKFSGLLETSLFDEEGISYRLPDNVYAEQSSKW</sequence>
<accession>A0AA35SRE4</accession>
<dbReference type="Pfam" id="PF09995">
    <property type="entry name" value="MPAB_Lcp_cat"/>
    <property type="match status" value="1"/>
</dbReference>
<dbReference type="InterPro" id="IPR018713">
    <property type="entry name" value="MPAB/Lcp_cat_dom"/>
</dbReference>
<evidence type="ECO:0000259" key="1">
    <source>
        <dbReference type="Pfam" id="PF09995"/>
    </source>
</evidence>
<reference evidence="2" key="1">
    <citation type="submission" date="2023-03" db="EMBL/GenBank/DDBJ databases">
        <authorList>
            <person name="Steffen K."/>
            <person name="Cardenas P."/>
        </authorList>
    </citation>
    <scope>NUCLEOTIDE SEQUENCE</scope>
</reference>
<keyword evidence="3" id="KW-1185">Reference proteome</keyword>
<organism evidence="2 3">
    <name type="scientific">Geodia barretti</name>
    <name type="common">Barrett's horny sponge</name>
    <dbReference type="NCBI Taxonomy" id="519541"/>
    <lineage>
        <taxon>Eukaryota</taxon>
        <taxon>Metazoa</taxon>
        <taxon>Porifera</taxon>
        <taxon>Demospongiae</taxon>
        <taxon>Heteroscleromorpha</taxon>
        <taxon>Tetractinellida</taxon>
        <taxon>Astrophorina</taxon>
        <taxon>Geodiidae</taxon>
        <taxon>Geodia</taxon>
    </lineage>
</organism>
<comment type="caution">
    <text evidence="2">The sequence shown here is derived from an EMBL/GenBank/DDBJ whole genome shotgun (WGS) entry which is preliminary data.</text>
</comment>
<dbReference type="AlphaFoldDB" id="A0AA35SRE4"/>
<evidence type="ECO:0000313" key="2">
    <source>
        <dbReference type="EMBL" id="CAI8033586.1"/>
    </source>
</evidence>
<name>A0AA35SRE4_GEOBA</name>
<evidence type="ECO:0000313" key="3">
    <source>
        <dbReference type="Proteomes" id="UP001174909"/>
    </source>
</evidence>
<proteinExistence type="predicted"/>
<gene>
    <name evidence="2" type="ORF">GBAR_LOCUS18948</name>
</gene>
<dbReference type="Proteomes" id="UP001174909">
    <property type="component" value="Unassembled WGS sequence"/>
</dbReference>
<dbReference type="PANTHER" id="PTHR37539:SF1">
    <property type="entry name" value="ER-BOUND OXYGENASE MPAB_MPAB'_RUBBER OXYGENASE CATALYTIC DOMAIN-CONTAINING PROTEIN"/>
    <property type="match status" value="1"/>
</dbReference>